<evidence type="ECO:0000256" key="1">
    <source>
        <dbReference type="SAM" id="SignalP"/>
    </source>
</evidence>
<evidence type="ECO:0000313" key="4">
    <source>
        <dbReference type="Proteomes" id="UP000006327"/>
    </source>
</evidence>
<evidence type="ECO:0000259" key="2">
    <source>
        <dbReference type="Pfam" id="PF00963"/>
    </source>
</evidence>
<accession>K6YRR7</accession>
<protein>
    <recommendedName>
        <fullName evidence="2">Cohesin domain-containing protein</fullName>
    </recommendedName>
</protein>
<comment type="caution">
    <text evidence="3">The sequence shown here is derived from an EMBL/GenBank/DDBJ whole genome shotgun (WGS) entry which is preliminary data.</text>
</comment>
<reference evidence="3 4" key="1">
    <citation type="journal article" date="2017" name="Antonie Van Leeuwenhoek">
        <title>Rhizobium rhizosphaerae sp. nov., a novel species isolated from rice rhizosphere.</title>
        <authorList>
            <person name="Zhao J.J."/>
            <person name="Zhang J."/>
            <person name="Zhang R.J."/>
            <person name="Zhang C.W."/>
            <person name="Yin H.Q."/>
            <person name="Zhang X.X."/>
        </authorList>
    </citation>
    <scope>NUCLEOTIDE SEQUENCE [LARGE SCALE GENOMIC DNA]</scope>
    <source>
        <strain evidence="3 4">BSs20135</strain>
    </source>
</reference>
<keyword evidence="4" id="KW-1185">Reference proteome</keyword>
<dbReference type="SUPFAM" id="SSF49384">
    <property type="entry name" value="Carbohydrate-binding domain"/>
    <property type="match status" value="1"/>
</dbReference>
<sequence>MKYVISFILLFSFGANATLLSINTDQSSYKVGDTIVAQVSLSELDSALRLFQFDFNFTSKIMSFMDMSFGSSFGQGIDSDQTALDSANSVYVEEYSYLADNELSALQPSQFILATLRFKAQAIGDTIFSVSADWFGDVSNQGVLVTYQIDNFSITNDPSHPVPEPASLLILLSGILVIFKIRATK</sequence>
<name>K6YRR7_9ALTE</name>
<dbReference type="CDD" id="cd08547">
    <property type="entry name" value="Type_II_cohesin"/>
    <property type="match status" value="1"/>
</dbReference>
<organism evidence="3 4">
    <name type="scientific">Paraglaciecola arctica BSs20135</name>
    <dbReference type="NCBI Taxonomy" id="493475"/>
    <lineage>
        <taxon>Bacteria</taxon>
        <taxon>Pseudomonadati</taxon>
        <taxon>Pseudomonadota</taxon>
        <taxon>Gammaproteobacteria</taxon>
        <taxon>Alteromonadales</taxon>
        <taxon>Alteromonadaceae</taxon>
        <taxon>Paraglaciecola</taxon>
    </lineage>
</organism>
<proteinExistence type="predicted"/>
<dbReference type="InterPro" id="IPR002102">
    <property type="entry name" value="Cohesin_dom"/>
</dbReference>
<gene>
    <name evidence="3" type="ORF">GARC_2397</name>
</gene>
<keyword evidence="1" id="KW-0732">Signal</keyword>
<dbReference type="EMBL" id="BAEO01000029">
    <property type="protein sequence ID" value="GAC19363.1"/>
    <property type="molecule type" value="Genomic_DNA"/>
</dbReference>
<dbReference type="RefSeq" id="WP_007620100.1">
    <property type="nucleotide sequence ID" value="NZ_BAEO01000029.1"/>
</dbReference>
<feature type="domain" description="Cohesin" evidence="2">
    <location>
        <begin position="25"/>
        <end position="124"/>
    </location>
</feature>
<feature type="chain" id="PRO_5003897517" description="Cohesin domain-containing protein" evidence="1">
    <location>
        <begin position="18"/>
        <end position="185"/>
    </location>
</feature>
<evidence type="ECO:0000313" key="3">
    <source>
        <dbReference type="EMBL" id="GAC19363.1"/>
    </source>
</evidence>
<dbReference type="AlphaFoldDB" id="K6YRR7"/>
<dbReference type="Pfam" id="PF00963">
    <property type="entry name" value="Cohesin"/>
    <property type="match status" value="1"/>
</dbReference>
<dbReference type="InterPro" id="IPR008965">
    <property type="entry name" value="CBM2/CBM3_carb-bd_dom_sf"/>
</dbReference>
<dbReference type="eggNOG" id="ENOG50335V3">
    <property type="taxonomic scope" value="Bacteria"/>
</dbReference>
<feature type="signal peptide" evidence="1">
    <location>
        <begin position="1"/>
        <end position="17"/>
    </location>
</feature>
<dbReference type="GO" id="GO:0030246">
    <property type="term" value="F:carbohydrate binding"/>
    <property type="evidence" value="ECO:0007669"/>
    <property type="project" value="InterPro"/>
</dbReference>
<dbReference type="Gene3D" id="2.60.40.680">
    <property type="match status" value="1"/>
</dbReference>
<dbReference type="Proteomes" id="UP000006327">
    <property type="component" value="Unassembled WGS sequence"/>
</dbReference>
<dbReference type="GO" id="GO:0000272">
    <property type="term" value="P:polysaccharide catabolic process"/>
    <property type="evidence" value="ECO:0007669"/>
    <property type="project" value="InterPro"/>
</dbReference>